<accession>A0ABD1ETU3</accession>
<comment type="caution">
    <text evidence="1">The sequence shown here is derived from an EMBL/GenBank/DDBJ whole genome shotgun (WGS) entry which is preliminary data.</text>
</comment>
<reference evidence="1 2" key="1">
    <citation type="submission" date="2024-05" db="EMBL/GenBank/DDBJ databases">
        <title>Genetic variation in Jamaican populations of the coffee berry borer (Hypothenemus hampei).</title>
        <authorList>
            <person name="Errbii M."/>
            <person name="Myrie A."/>
        </authorList>
    </citation>
    <scope>NUCLEOTIDE SEQUENCE [LARGE SCALE GENOMIC DNA]</scope>
    <source>
        <strain evidence="1">JA-Hopewell-2020-01-JO</strain>
        <tissue evidence="1">Whole body</tissue>
    </source>
</reference>
<organism evidence="1 2">
    <name type="scientific">Hypothenemus hampei</name>
    <name type="common">Coffee berry borer</name>
    <dbReference type="NCBI Taxonomy" id="57062"/>
    <lineage>
        <taxon>Eukaryota</taxon>
        <taxon>Metazoa</taxon>
        <taxon>Ecdysozoa</taxon>
        <taxon>Arthropoda</taxon>
        <taxon>Hexapoda</taxon>
        <taxon>Insecta</taxon>
        <taxon>Pterygota</taxon>
        <taxon>Neoptera</taxon>
        <taxon>Endopterygota</taxon>
        <taxon>Coleoptera</taxon>
        <taxon>Polyphaga</taxon>
        <taxon>Cucujiformia</taxon>
        <taxon>Curculionidae</taxon>
        <taxon>Scolytinae</taxon>
        <taxon>Hypothenemus</taxon>
    </lineage>
</organism>
<dbReference type="AlphaFoldDB" id="A0ABD1ETU3"/>
<evidence type="ECO:0000313" key="2">
    <source>
        <dbReference type="Proteomes" id="UP001566132"/>
    </source>
</evidence>
<protein>
    <submittedName>
        <fullName evidence="1">Uncharacterized protein</fullName>
    </submittedName>
</protein>
<proteinExistence type="predicted"/>
<sequence>MDMIVIINMCCHTLQPSEEEESGQLSTRTRNLGLGLELQFQNLHENEDNIEHYSVDEGDLEDFIEVEELEQNEARVIQKSDYNITGLMFI</sequence>
<evidence type="ECO:0000313" key="1">
    <source>
        <dbReference type="EMBL" id="KAL1502150.1"/>
    </source>
</evidence>
<name>A0ABD1ETU3_HYPHA</name>
<keyword evidence="2" id="KW-1185">Reference proteome</keyword>
<gene>
    <name evidence="1" type="ORF">ABEB36_007336</name>
</gene>
<dbReference type="EMBL" id="JBDJPC010000005">
    <property type="protein sequence ID" value="KAL1502150.1"/>
    <property type="molecule type" value="Genomic_DNA"/>
</dbReference>
<dbReference type="Proteomes" id="UP001566132">
    <property type="component" value="Unassembled WGS sequence"/>
</dbReference>